<dbReference type="AlphaFoldDB" id="A0A556A7N1"/>
<dbReference type="InterPro" id="IPR011971">
    <property type="entry name" value="CHP02284"/>
</dbReference>
<evidence type="ECO:0000259" key="1">
    <source>
        <dbReference type="Pfam" id="PF09537"/>
    </source>
</evidence>
<dbReference type="InterPro" id="IPR016920">
    <property type="entry name" value="UCP029477"/>
</dbReference>
<name>A0A556A7N1_9BURK</name>
<dbReference type="Pfam" id="PF09537">
    <property type="entry name" value="DUF2383"/>
    <property type="match status" value="1"/>
</dbReference>
<dbReference type="Proteomes" id="UP000318405">
    <property type="component" value="Unassembled WGS sequence"/>
</dbReference>
<feature type="domain" description="DUF2383" evidence="1">
    <location>
        <begin position="4"/>
        <end position="114"/>
    </location>
</feature>
<gene>
    <name evidence="2" type="ORF">FOZ76_24990</name>
</gene>
<dbReference type="NCBIfam" id="TIGR02284">
    <property type="entry name" value="PA2169 family four-helix-bundle protein"/>
    <property type="match status" value="1"/>
</dbReference>
<reference evidence="2 3" key="1">
    <citation type="submission" date="2019-07" db="EMBL/GenBank/DDBJ databases">
        <title>Qingshengfaniella alkalisoli gen. nov., sp. nov., isolated from saline soil.</title>
        <authorList>
            <person name="Xu L."/>
            <person name="Huang X.-X."/>
            <person name="Sun J.-Q."/>
        </authorList>
    </citation>
    <scope>NUCLEOTIDE SEQUENCE [LARGE SCALE GENOMIC DNA]</scope>
    <source>
        <strain evidence="2 3">DSM 27279</strain>
    </source>
</reference>
<comment type="caution">
    <text evidence="2">The sequence shown here is derived from an EMBL/GenBank/DDBJ whole genome shotgun (WGS) entry which is preliminary data.</text>
</comment>
<evidence type="ECO:0000313" key="2">
    <source>
        <dbReference type="EMBL" id="TSH88893.1"/>
    </source>
</evidence>
<proteinExistence type="predicted"/>
<dbReference type="InterPro" id="IPR019052">
    <property type="entry name" value="DUF2383"/>
</dbReference>
<dbReference type="PIRSF" id="PIRSF029477">
    <property type="entry name" value="UCP029477"/>
    <property type="match status" value="1"/>
</dbReference>
<dbReference type="OrthoDB" id="282393at2"/>
<dbReference type="SUPFAM" id="SSF47240">
    <property type="entry name" value="Ferritin-like"/>
    <property type="match status" value="1"/>
</dbReference>
<dbReference type="EMBL" id="VLTJ01000042">
    <property type="protein sequence ID" value="TSH88893.1"/>
    <property type="molecule type" value="Genomic_DNA"/>
</dbReference>
<sequence length="150" mass="16475">MSDQIVKTLNHLIETSKNGEKGFLAASEDAKNPELKALLSKRSQECASAATELQAVVSRLGGKPEDSGTVTGAMHRGWVNLKAAVAGREDKAVLEECERGEDHAKAEYQKALNEAALPEDIRQLVQRQYDGVLRNHDQIKALRDQERARG</sequence>
<dbReference type="RefSeq" id="WP_143951009.1">
    <property type="nucleotide sequence ID" value="NZ_BAABMB010000005.1"/>
</dbReference>
<accession>A0A556A7N1</accession>
<organism evidence="2 3">
    <name type="scientific">Verticiella sediminum</name>
    <dbReference type="NCBI Taxonomy" id="1247510"/>
    <lineage>
        <taxon>Bacteria</taxon>
        <taxon>Pseudomonadati</taxon>
        <taxon>Pseudomonadota</taxon>
        <taxon>Betaproteobacteria</taxon>
        <taxon>Burkholderiales</taxon>
        <taxon>Alcaligenaceae</taxon>
        <taxon>Verticiella</taxon>
    </lineage>
</organism>
<keyword evidence="3" id="KW-1185">Reference proteome</keyword>
<evidence type="ECO:0000313" key="3">
    <source>
        <dbReference type="Proteomes" id="UP000318405"/>
    </source>
</evidence>
<dbReference type="Gene3D" id="1.20.1260.10">
    <property type="match status" value="1"/>
</dbReference>
<dbReference type="InterPro" id="IPR012347">
    <property type="entry name" value="Ferritin-like"/>
</dbReference>
<protein>
    <submittedName>
        <fullName evidence="2">PA2169 family four-helix-bundle protein</fullName>
    </submittedName>
</protein>
<dbReference type="InterPro" id="IPR009078">
    <property type="entry name" value="Ferritin-like_SF"/>
</dbReference>